<gene>
    <name evidence="3" type="ORF">Vbra_19842</name>
</gene>
<keyword evidence="4" id="KW-1185">Reference proteome</keyword>
<accession>A0A0G4H818</accession>
<evidence type="ECO:0000256" key="1">
    <source>
        <dbReference type="ARBA" id="ARBA00023002"/>
    </source>
</evidence>
<dbReference type="OrthoDB" id="1933717at2759"/>
<keyword evidence="2" id="KW-0732">Signal</keyword>
<reference evidence="3 4" key="1">
    <citation type="submission" date="2014-11" db="EMBL/GenBank/DDBJ databases">
        <authorList>
            <person name="Zhu J."/>
            <person name="Qi W."/>
            <person name="Song R."/>
        </authorList>
    </citation>
    <scope>NUCLEOTIDE SEQUENCE [LARGE SCALE GENOMIC DNA]</scope>
</reference>
<organism evidence="3 4">
    <name type="scientific">Vitrella brassicaformis (strain CCMP3155)</name>
    <dbReference type="NCBI Taxonomy" id="1169540"/>
    <lineage>
        <taxon>Eukaryota</taxon>
        <taxon>Sar</taxon>
        <taxon>Alveolata</taxon>
        <taxon>Colpodellida</taxon>
        <taxon>Vitrellaceae</taxon>
        <taxon>Vitrella</taxon>
    </lineage>
</organism>
<dbReference type="SUPFAM" id="SSF51735">
    <property type="entry name" value="NAD(P)-binding Rossmann-fold domains"/>
    <property type="match status" value="2"/>
</dbReference>
<dbReference type="Gene3D" id="3.40.50.720">
    <property type="entry name" value="NAD(P)-binding Rossmann-like Domain"/>
    <property type="match status" value="2"/>
</dbReference>
<dbReference type="InterPro" id="IPR002347">
    <property type="entry name" value="SDR_fam"/>
</dbReference>
<dbReference type="PANTHER" id="PTHR43157">
    <property type="entry name" value="PHOSPHATIDYLINOSITOL-GLYCAN BIOSYNTHESIS CLASS F PROTEIN-RELATED"/>
    <property type="match status" value="1"/>
</dbReference>
<dbReference type="PANTHER" id="PTHR43157:SF31">
    <property type="entry name" value="PHOSPHATIDYLINOSITOL-GLYCAN BIOSYNTHESIS CLASS F PROTEIN"/>
    <property type="match status" value="1"/>
</dbReference>
<dbReference type="GO" id="GO:0016491">
    <property type="term" value="F:oxidoreductase activity"/>
    <property type="evidence" value="ECO:0007669"/>
    <property type="project" value="UniProtKB-KW"/>
</dbReference>
<dbReference type="InterPro" id="IPR036291">
    <property type="entry name" value="NAD(P)-bd_dom_sf"/>
</dbReference>
<name>A0A0G4H818_VITBC</name>
<proteinExistence type="predicted"/>
<dbReference type="STRING" id="1169540.A0A0G4H818"/>
<dbReference type="VEuPathDB" id="CryptoDB:Vbra_19842"/>
<dbReference type="PhylomeDB" id="A0A0G4H818"/>
<keyword evidence="1" id="KW-0560">Oxidoreductase</keyword>
<protein>
    <submittedName>
        <fullName evidence="3">Uncharacterized protein</fullName>
    </submittedName>
</protein>
<dbReference type="PRINTS" id="PR00081">
    <property type="entry name" value="GDHRDH"/>
</dbReference>
<evidence type="ECO:0000313" key="4">
    <source>
        <dbReference type="Proteomes" id="UP000041254"/>
    </source>
</evidence>
<sequence>MAVLKRIGTFLLFVGAPVAAGAAASAYREANLPPRGPYQNVKDLKDAIVVVTGANTGIGKAAVHQLAQRGCHVIMACRDVEAGRRARMDIEQALANPDSVHIEVIRCDLADLHSIRHFVDEVSTRYHRIYALVNNAGCIQYHPTRTRDGADPTLYVNFLGPALLTELMLPCLRRAGTQERKSRVVHVNSRLQYISQLDATAIQQLMKRRTSYMPTDVIRELAKAEHEAAASYSTQPQPTQRDYASYYGVHRDDDDRPAEPDLPPLHSRLMARFRRYGEALQGYAEKAYGVASTGVRDSLRMVGAKAEGEEGLRGVGKQRWNSSAAYANSKLLQMMHCKEMAKRFREEGAPITCNAVTPGMVNTDLFRSYPMAVRVLTAPIRRMFMRTPSEGAELLTWAVTSEELNDSNGEFFADRKAVRVNDAAKDEFLVDMVASLWRQTARQMFVLADEAG</sequence>
<evidence type="ECO:0000313" key="3">
    <source>
        <dbReference type="EMBL" id="CEM39927.1"/>
    </source>
</evidence>
<dbReference type="AlphaFoldDB" id="A0A0G4H818"/>
<feature type="chain" id="PRO_5005191543" evidence="2">
    <location>
        <begin position="24"/>
        <end position="452"/>
    </location>
</feature>
<dbReference type="Pfam" id="PF00106">
    <property type="entry name" value="adh_short"/>
    <property type="match status" value="1"/>
</dbReference>
<evidence type="ECO:0000256" key="2">
    <source>
        <dbReference type="SAM" id="SignalP"/>
    </source>
</evidence>
<feature type="signal peptide" evidence="2">
    <location>
        <begin position="1"/>
        <end position="23"/>
    </location>
</feature>
<dbReference type="OMA" id="HCKEMAK"/>
<dbReference type="InParanoid" id="A0A0G4H818"/>
<dbReference type="EMBL" id="CDMY01001057">
    <property type="protein sequence ID" value="CEM39927.1"/>
    <property type="molecule type" value="Genomic_DNA"/>
</dbReference>
<dbReference type="Proteomes" id="UP000041254">
    <property type="component" value="Unassembled WGS sequence"/>
</dbReference>